<proteinExistence type="predicted"/>
<sequence>MSRVINPDNTGSERTRLSKTIVIAIRELMKQQEPNDISRDLIAYILMSLDRIFETVDISVEAWEKRGYWIKADRFRMDWDWSKILADRLRPYVLTENYSEIIPIVVEIAQVFSTIKIAEHHRFGTPWVGSWQVLQNMINSKSE</sequence>
<reference evidence="1" key="1">
    <citation type="journal article" date="2015" name="Genome Announc.">
        <title>Draft Genome Sequence of Anaerolineae Strain TC1, a Novel Isolate from a Methanogenic Wastewater Treatment System.</title>
        <authorList>
            <person name="Matsuura N."/>
            <person name="Tourlousse D.M."/>
            <person name="Sun L."/>
            <person name="Toyonaga M."/>
            <person name="Kuroda K."/>
            <person name="Ohashi A."/>
            <person name="Cruz R."/>
            <person name="Yamaguchi T."/>
            <person name="Sekiguchi Y."/>
        </authorList>
    </citation>
    <scope>NUCLEOTIDE SEQUENCE [LARGE SCALE GENOMIC DNA]</scope>
    <source>
        <strain evidence="1">TC1</strain>
    </source>
</reference>
<protein>
    <submittedName>
        <fullName evidence="1">Uncharacterized protein</fullName>
    </submittedName>
</protein>
<dbReference type="AlphaFoldDB" id="A0A0S7BMI1"/>
<organism evidence="1">
    <name type="scientific">Flexilinea flocculi</name>
    <dbReference type="NCBI Taxonomy" id="1678840"/>
    <lineage>
        <taxon>Bacteria</taxon>
        <taxon>Bacillati</taxon>
        <taxon>Chloroflexota</taxon>
        <taxon>Anaerolineae</taxon>
        <taxon>Anaerolineales</taxon>
        <taxon>Anaerolineaceae</taxon>
        <taxon>Flexilinea</taxon>
    </lineage>
</organism>
<name>A0A0S7BMI1_9CHLR</name>
<accession>A0A0S7BMI1</accession>
<evidence type="ECO:0000313" key="1">
    <source>
        <dbReference type="EMBL" id="GAP41578.1"/>
    </source>
</evidence>
<dbReference type="OrthoDB" id="165454at2"/>
<dbReference type="Proteomes" id="UP000053370">
    <property type="component" value="Unassembled WGS sequence"/>
</dbReference>
<gene>
    <name evidence="1" type="ORF">ATC1_131570</name>
</gene>
<dbReference type="RefSeq" id="WP_152024320.1">
    <property type="nucleotide sequence ID" value="NZ_DF968181.1"/>
</dbReference>
<keyword evidence="2" id="KW-1185">Reference proteome</keyword>
<dbReference type="EMBL" id="DF968181">
    <property type="protein sequence ID" value="GAP41578.1"/>
    <property type="molecule type" value="Genomic_DNA"/>
</dbReference>
<evidence type="ECO:0000313" key="2">
    <source>
        <dbReference type="Proteomes" id="UP000053370"/>
    </source>
</evidence>